<dbReference type="OrthoDB" id="9778037at2"/>
<name>U5DPM1_9CHRO</name>
<protein>
    <recommendedName>
        <fullName evidence="2">VWFA domain-containing protein</fullName>
    </recommendedName>
</protein>
<reference evidence="3 4" key="1">
    <citation type="submission" date="2013-05" db="EMBL/GenBank/DDBJ databases">
        <title>Draft genome sequence of Rubidibacter lacunae KORDI 51-2.</title>
        <authorList>
            <person name="Choi D.H."/>
            <person name="Noh J.H."/>
            <person name="Kwon K.-K."/>
            <person name="Lee J.-H."/>
            <person name="Ryu J.-Y."/>
        </authorList>
    </citation>
    <scope>NUCLEOTIDE SEQUENCE [LARGE SCALE GENOMIC DNA]</scope>
    <source>
        <strain evidence="3 4">KORDI 51-2</strain>
    </source>
</reference>
<dbReference type="Proteomes" id="UP000016960">
    <property type="component" value="Unassembled WGS sequence"/>
</dbReference>
<dbReference type="eggNOG" id="COG1721">
    <property type="taxonomic scope" value="Bacteria"/>
</dbReference>
<evidence type="ECO:0000259" key="2">
    <source>
        <dbReference type="SMART" id="SM00327"/>
    </source>
</evidence>
<sequence>MNQIGAHEIQAAIDARKEKRKPPVAIPARRFYFLTASWIAIGPLVALLFGLQTGIVMTLVFNTIVCGLAYWDAWQAQSHAVRIARTPLEHLSVGRDNLVELTVEAGDRFAPVRIRDGYPHEFAVSTPEFQLRIEAHRMQTLVYSVKPHRRGEFTWTDIRMRQLGPLGLAWRDWSIPAQQTVSVYPDLLALRSLSIRLALDSTGTLRRRRLGTGTEFAELREYRRGDDTRAIDWKATARRSRPIVRVLEPEKEQTLIVLIDSGRLMTARVEGLQRFDWAVNSALALAMAAIHRGDRVGIGAFARDVTTWIPPERGQPHLNQLIEKIAPLQPVRHEPDYFSAISRLVTQQHRRALVVLLTDIVDRIASAELLTAMLCLVPRYLPFCVALRDPQIDAIAAQPTLDTTAACERAVALDLIAQRQTAFAPLRQKGVSILDEPASRISDRLVESYLQLKAKSLL</sequence>
<dbReference type="SUPFAM" id="SSF53300">
    <property type="entry name" value="vWA-like"/>
    <property type="match status" value="1"/>
</dbReference>
<dbReference type="PANTHER" id="PTHR33608:SF3">
    <property type="entry name" value="SLR2013 PROTEIN"/>
    <property type="match status" value="1"/>
</dbReference>
<keyword evidence="1" id="KW-0472">Membrane</keyword>
<evidence type="ECO:0000313" key="3">
    <source>
        <dbReference type="EMBL" id="ERN42817.1"/>
    </source>
</evidence>
<keyword evidence="4" id="KW-1185">Reference proteome</keyword>
<dbReference type="Pfam" id="PF01882">
    <property type="entry name" value="DUF58"/>
    <property type="match status" value="1"/>
</dbReference>
<evidence type="ECO:0000313" key="4">
    <source>
        <dbReference type="Proteomes" id="UP000016960"/>
    </source>
</evidence>
<keyword evidence="1" id="KW-0812">Transmembrane</keyword>
<gene>
    <name evidence="3" type="ORF">KR51_00004350</name>
</gene>
<dbReference type="SMART" id="SM00327">
    <property type="entry name" value="VWA"/>
    <property type="match status" value="1"/>
</dbReference>
<dbReference type="InterPro" id="IPR036465">
    <property type="entry name" value="vWFA_dom_sf"/>
</dbReference>
<dbReference type="EMBL" id="ASSJ01000006">
    <property type="protein sequence ID" value="ERN42817.1"/>
    <property type="molecule type" value="Genomic_DNA"/>
</dbReference>
<organism evidence="3 4">
    <name type="scientific">Rubidibacter lacunae KORDI 51-2</name>
    <dbReference type="NCBI Taxonomy" id="582515"/>
    <lineage>
        <taxon>Bacteria</taxon>
        <taxon>Bacillati</taxon>
        <taxon>Cyanobacteriota</taxon>
        <taxon>Cyanophyceae</taxon>
        <taxon>Oscillatoriophycideae</taxon>
        <taxon>Chroococcales</taxon>
        <taxon>Aphanothecaceae</taxon>
        <taxon>Rubidibacter</taxon>
    </lineage>
</organism>
<dbReference type="InParanoid" id="U5DPM1"/>
<dbReference type="STRING" id="582515.KR51_00004350"/>
<dbReference type="AlphaFoldDB" id="U5DPM1"/>
<accession>U5DPM1</accession>
<dbReference type="InterPro" id="IPR002881">
    <property type="entry name" value="DUF58"/>
</dbReference>
<dbReference type="Gene3D" id="3.40.50.410">
    <property type="entry name" value="von Willebrand factor, type A domain"/>
    <property type="match status" value="1"/>
</dbReference>
<dbReference type="PANTHER" id="PTHR33608">
    <property type="entry name" value="BLL2464 PROTEIN"/>
    <property type="match status" value="1"/>
</dbReference>
<feature type="transmembrane region" description="Helical" evidence="1">
    <location>
        <begin position="31"/>
        <end position="49"/>
    </location>
</feature>
<evidence type="ECO:0000256" key="1">
    <source>
        <dbReference type="SAM" id="Phobius"/>
    </source>
</evidence>
<dbReference type="RefSeq" id="WP_022604271.1">
    <property type="nucleotide sequence ID" value="NZ_ASSJ01000006.1"/>
</dbReference>
<keyword evidence="1" id="KW-1133">Transmembrane helix</keyword>
<dbReference type="PATRIC" id="fig|582515.4.peg.492"/>
<feature type="domain" description="VWFA" evidence="2">
    <location>
        <begin position="252"/>
        <end position="421"/>
    </location>
</feature>
<proteinExistence type="predicted"/>
<dbReference type="InterPro" id="IPR002035">
    <property type="entry name" value="VWF_A"/>
</dbReference>
<comment type="caution">
    <text evidence="3">The sequence shown here is derived from an EMBL/GenBank/DDBJ whole genome shotgun (WGS) entry which is preliminary data.</text>
</comment>